<evidence type="ECO:0000256" key="9">
    <source>
        <dbReference type="ARBA" id="ARBA00023180"/>
    </source>
</evidence>
<sequence>MGTVRFTITILLTLVHQTESSSVCVLKGQDVRLDVLGSVQLEKGFDVLFWKFNTTINVAKYPPKVTFERYKGRAEIIEGNFSLLLKNLQEGDSGTYSAVVSGNKDYTVATYLIEVQEPALEEVDDSYVKVWIPVGGLIVVGLLFLIGVVLWQKMNKGGEKEMINTEYASVRIKDNGQAGGEEQVCPASPTIYSMVGGHRPKPVNRPTMVGDQPPPVDLPMTSMPESLYAEVGNKEL</sequence>
<evidence type="ECO:0000313" key="14">
    <source>
        <dbReference type="EMBL" id="KAK6311132.1"/>
    </source>
</evidence>
<evidence type="ECO:0000256" key="3">
    <source>
        <dbReference type="ARBA" id="ARBA00022692"/>
    </source>
</evidence>
<evidence type="ECO:0000259" key="13">
    <source>
        <dbReference type="SMART" id="SM00409"/>
    </source>
</evidence>
<dbReference type="GO" id="GO:0009897">
    <property type="term" value="C:external side of plasma membrane"/>
    <property type="evidence" value="ECO:0007669"/>
    <property type="project" value="TreeGrafter"/>
</dbReference>
<evidence type="ECO:0000256" key="12">
    <source>
        <dbReference type="SAM" id="SignalP"/>
    </source>
</evidence>
<keyword evidence="9" id="KW-0325">Glycoprotein</keyword>
<keyword evidence="6 11" id="KW-0472">Membrane</keyword>
<keyword evidence="7" id="KW-1015">Disulfide bond</keyword>
<evidence type="ECO:0000256" key="8">
    <source>
        <dbReference type="ARBA" id="ARBA00023170"/>
    </source>
</evidence>
<feature type="transmembrane region" description="Helical" evidence="11">
    <location>
        <begin position="130"/>
        <end position="151"/>
    </location>
</feature>
<dbReference type="Pfam" id="PF07686">
    <property type="entry name" value="V-set"/>
    <property type="match status" value="1"/>
</dbReference>
<evidence type="ECO:0000256" key="4">
    <source>
        <dbReference type="ARBA" id="ARBA00022729"/>
    </source>
</evidence>
<keyword evidence="8" id="KW-0675">Receptor</keyword>
<keyword evidence="5 11" id="KW-1133">Transmembrane helix</keyword>
<evidence type="ECO:0000256" key="1">
    <source>
        <dbReference type="ARBA" id="ARBA00004251"/>
    </source>
</evidence>
<evidence type="ECO:0000313" key="15">
    <source>
        <dbReference type="Proteomes" id="UP001356427"/>
    </source>
</evidence>
<evidence type="ECO:0000256" key="10">
    <source>
        <dbReference type="ARBA" id="ARBA00023319"/>
    </source>
</evidence>
<dbReference type="GO" id="GO:0042130">
    <property type="term" value="P:negative regulation of T cell proliferation"/>
    <property type="evidence" value="ECO:0007669"/>
    <property type="project" value="TreeGrafter"/>
</dbReference>
<proteinExistence type="predicted"/>
<dbReference type="GO" id="GO:0007166">
    <property type="term" value="P:cell surface receptor signaling pathway"/>
    <property type="evidence" value="ECO:0007669"/>
    <property type="project" value="TreeGrafter"/>
</dbReference>
<dbReference type="PANTHER" id="PTHR25466:SF9">
    <property type="entry name" value="FIBRONECTIN TYPE-III DOMAIN-CONTAINING PROTEIN"/>
    <property type="match status" value="1"/>
</dbReference>
<dbReference type="GO" id="GO:0006955">
    <property type="term" value="P:immune response"/>
    <property type="evidence" value="ECO:0007669"/>
    <property type="project" value="TreeGrafter"/>
</dbReference>
<evidence type="ECO:0000256" key="5">
    <source>
        <dbReference type="ARBA" id="ARBA00022989"/>
    </source>
</evidence>
<evidence type="ECO:0000256" key="2">
    <source>
        <dbReference type="ARBA" id="ARBA00022475"/>
    </source>
</evidence>
<dbReference type="InterPro" id="IPR013783">
    <property type="entry name" value="Ig-like_fold"/>
</dbReference>
<comment type="caution">
    <text evidence="14">The sequence shown here is derived from an EMBL/GenBank/DDBJ whole genome shotgun (WGS) entry which is preliminary data.</text>
</comment>
<dbReference type="InterPro" id="IPR003599">
    <property type="entry name" value="Ig_sub"/>
</dbReference>
<organism evidence="14 15">
    <name type="scientific">Coregonus suidteri</name>
    <dbReference type="NCBI Taxonomy" id="861788"/>
    <lineage>
        <taxon>Eukaryota</taxon>
        <taxon>Metazoa</taxon>
        <taxon>Chordata</taxon>
        <taxon>Craniata</taxon>
        <taxon>Vertebrata</taxon>
        <taxon>Euteleostomi</taxon>
        <taxon>Actinopterygii</taxon>
        <taxon>Neopterygii</taxon>
        <taxon>Teleostei</taxon>
        <taxon>Protacanthopterygii</taxon>
        <taxon>Salmoniformes</taxon>
        <taxon>Salmonidae</taxon>
        <taxon>Coregoninae</taxon>
        <taxon>Coregonus</taxon>
    </lineage>
</organism>
<evidence type="ECO:0000256" key="11">
    <source>
        <dbReference type="SAM" id="Phobius"/>
    </source>
</evidence>
<dbReference type="Proteomes" id="UP001356427">
    <property type="component" value="Unassembled WGS sequence"/>
</dbReference>
<accession>A0AAN8LF54</accession>
<feature type="domain" description="Immunoglobulin" evidence="13">
    <location>
        <begin position="20"/>
        <end position="116"/>
    </location>
</feature>
<dbReference type="InterPro" id="IPR036179">
    <property type="entry name" value="Ig-like_dom_sf"/>
</dbReference>
<evidence type="ECO:0000256" key="7">
    <source>
        <dbReference type="ARBA" id="ARBA00023157"/>
    </source>
</evidence>
<dbReference type="PANTHER" id="PTHR25466">
    <property type="entry name" value="T-LYMPHOCYTE ACTIVATION ANTIGEN"/>
    <property type="match status" value="1"/>
</dbReference>
<dbReference type="AlphaFoldDB" id="A0AAN8LF54"/>
<dbReference type="InterPro" id="IPR051713">
    <property type="entry name" value="T-cell_Activation_Regulation"/>
</dbReference>
<dbReference type="EMBL" id="JAGTTL010000016">
    <property type="protein sequence ID" value="KAK6311132.1"/>
    <property type="molecule type" value="Genomic_DNA"/>
</dbReference>
<comment type="subcellular location">
    <subcellularLocation>
        <location evidence="1">Cell membrane</location>
        <topology evidence="1">Single-pass type I membrane protein</topology>
    </subcellularLocation>
</comment>
<dbReference type="GO" id="GO:0071222">
    <property type="term" value="P:cellular response to lipopolysaccharide"/>
    <property type="evidence" value="ECO:0007669"/>
    <property type="project" value="TreeGrafter"/>
</dbReference>
<dbReference type="SMART" id="SM00409">
    <property type="entry name" value="IG"/>
    <property type="match status" value="1"/>
</dbReference>
<gene>
    <name evidence="14" type="ORF">J4Q44_G00191870</name>
</gene>
<dbReference type="Gene3D" id="2.60.40.10">
    <property type="entry name" value="Immunoglobulins"/>
    <property type="match status" value="1"/>
</dbReference>
<protein>
    <recommendedName>
        <fullName evidence="13">Immunoglobulin domain-containing protein</fullName>
    </recommendedName>
</protein>
<dbReference type="SUPFAM" id="SSF48726">
    <property type="entry name" value="Immunoglobulin"/>
    <property type="match status" value="1"/>
</dbReference>
<feature type="chain" id="PRO_5042954258" description="Immunoglobulin domain-containing protein" evidence="12">
    <location>
        <begin position="21"/>
        <end position="236"/>
    </location>
</feature>
<keyword evidence="2" id="KW-1003">Cell membrane</keyword>
<evidence type="ECO:0000256" key="6">
    <source>
        <dbReference type="ARBA" id="ARBA00023136"/>
    </source>
</evidence>
<keyword evidence="10" id="KW-0393">Immunoglobulin domain</keyword>
<dbReference type="InterPro" id="IPR013106">
    <property type="entry name" value="Ig_V-set"/>
</dbReference>
<keyword evidence="3 11" id="KW-0812">Transmembrane</keyword>
<keyword evidence="4 12" id="KW-0732">Signal</keyword>
<dbReference type="GO" id="GO:0031295">
    <property type="term" value="P:T cell costimulation"/>
    <property type="evidence" value="ECO:0007669"/>
    <property type="project" value="TreeGrafter"/>
</dbReference>
<dbReference type="GO" id="GO:0042102">
    <property type="term" value="P:positive regulation of T cell proliferation"/>
    <property type="evidence" value="ECO:0007669"/>
    <property type="project" value="TreeGrafter"/>
</dbReference>
<name>A0AAN8LF54_9TELE</name>
<reference evidence="14 15" key="1">
    <citation type="submission" date="2021-04" db="EMBL/GenBank/DDBJ databases">
        <authorList>
            <person name="De Guttry C."/>
            <person name="Zahm M."/>
            <person name="Klopp C."/>
            <person name="Cabau C."/>
            <person name="Louis A."/>
            <person name="Berthelot C."/>
            <person name="Parey E."/>
            <person name="Roest Crollius H."/>
            <person name="Montfort J."/>
            <person name="Robinson-Rechavi M."/>
            <person name="Bucao C."/>
            <person name="Bouchez O."/>
            <person name="Gislard M."/>
            <person name="Lluch J."/>
            <person name="Milhes M."/>
            <person name="Lampietro C."/>
            <person name="Lopez Roques C."/>
            <person name="Donnadieu C."/>
            <person name="Braasch I."/>
            <person name="Desvignes T."/>
            <person name="Postlethwait J."/>
            <person name="Bobe J."/>
            <person name="Wedekind C."/>
            <person name="Guiguen Y."/>
        </authorList>
    </citation>
    <scope>NUCLEOTIDE SEQUENCE [LARGE SCALE GENOMIC DNA]</scope>
    <source>
        <strain evidence="14">Cs_M1</strain>
        <tissue evidence="14">Blood</tissue>
    </source>
</reference>
<keyword evidence="15" id="KW-1185">Reference proteome</keyword>
<feature type="signal peptide" evidence="12">
    <location>
        <begin position="1"/>
        <end position="20"/>
    </location>
</feature>